<accession>A0A5C4RRG8</accession>
<dbReference type="OrthoDB" id="5965899at2"/>
<dbReference type="AlphaFoldDB" id="A0A5C4RRG8"/>
<dbReference type="Proteomes" id="UP000305760">
    <property type="component" value="Unassembled WGS sequence"/>
</dbReference>
<protein>
    <recommendedName>
        <fullName evidence="4">AsmA family protein</fullName>
    </recommendedName>
</protein>
<evidence type="ECO:0000313" key="2">
    <source>
        <dbReference type="EMBL" id="TNJ33565.1"/>
    </source>
</evidence>
<organism evidence="2 3">
    <name type="scientific">Arenimonas terrae</name>
    <dbReference type="NCBI Taxonomy" id="2546226"/>
    <lineage>
        <taxon>Bacteria</taxon>
        <taxon>Pseudomonadati</taxon>
        <taxon>Pseudomonadota</taxon>
        <taxon>Gammaproteobacteria</taxon>
        <taxon>Lysobacterales</taxon>
        <taxon>Lysobacteraceae</taxon>
        <taxon>Arenimonas</taxon>
    </lineage>
</organism>
<evidence type="ECO:0008006" key="4">
    <source>
        <dbReference type="Google" id="ProtNLM"/>
    </source>
</evidence>
<evidence type="ECO:0000256" key="1">
    <source>
        <dbReference type="SAM" id="MobiDB-lite"/>
    </source>
</evidence>
<comment type="caution">
    <text evidence="2">The sequence shown here is derived from an EMBL/GenBank/DDBJ whole genome shotgun (WGS) entry which is preliminary data.</text>
</comment>
<proteinExistence type="predicted"/>
<gene>
    <name evidence="2" type="ORF">E1B00_09440</name>
</gene>
<feature type="region of interest" description="Disordered" evidence="1">
    <location>
        <begin position="370"/>
        <end position="392"/>
    </location>
</feature>
<keyword evidence="3" id="KW-1185">Reference proteome</keyword>
<name>A0A5C4RRG8_9GAMM</name>
<sequence>MTEPARKRRWPKFLAAFAVLLLIGAWWVNRQLEPNRLTALVLDRAGTALGLELTIEGTPEYALRPEPRLVLPKLTARQPGAAAPLLTAARAEVSLPWSTLTGGESLVITRIELDAPALDLEALSAWQATRPEAPFELPTLTRGLAVNEGRVIGDGWTLEALALDLPELRPGDPARAVASGRFEQPGTRLDFDADLDLADAGLASGMTLRMQGRLKNADLDVPYLLELDGALDAEREPMTLAITRLALDSEGVVPDLSAAGNVSFGEALALDLAGELASWPAAWPTLPAPLSDSTSPLAYTLAYDGPGDLSADSRLTLKRDDTTAATTLALPELMAWLDDPEAAPLPPLEATLSTPSVVMDGVTLEGVRISIEEDDAEAEGQAGEDAASEETP</sequence>
<dbReference type="EMBL" id="SMDR01000002">
    <property type="protein sequence ID" value="TNJ33565.1"/>
    <property type="molecule type" value="Genomic_DNA"/>
</dbReference>
<reference evidence="2 3" key="1">
    <citation type="submission" date="2019-03" db="EMBL/GenBank/DDBJ databases">
        <title>Arenimonas daejeonensis sp. nov., isolated from compost.</title>
        <authorList>
            <person name="Jeon C.O."/>
        </authorList>
    </citation>
    <scope>NUCLEOTIDE SEQUENCE [LARGE SCALE GENOMIC DNA]</scope>
    <source>
        <strain evidence="2 3">R29</strain>
    </source>
</reference>
<dbReference type="RefSeq" id="WP_139448102.1">
    <property type="nucleotide sequence ID" value="NZ_SMDR01000002.1"/>
</dbReference>
<evidence type="ECO:0000313" key="3">
    <source>
        <dbReference type="Proteomes" id="UP000305760"/>
    </source>
</evidence>